<gene>
    <name evidence="5" type="ORF">OHA22_05355</name>
</gene>
<feature type="domain" description="Transketolase-like pyrimidine-binding" evidence="4">
    <location>
        <begin position="16"/>
        <end position="191"/>
    </location>
</feature>
<dbReference type="InterPro" id="IPR033248">
    <property type="entry name" value="Transketolase_C"/>
</dbReference>
<evidence type="ECO:0000313" key="5">
    <source>
        <dbReference type="EMBL" id="WTT14990.1"/>
    </source>
</evidence>
<reference evidence="5" key="1">
    <citation type="submission" date="2022-10" db="EMBL/GenBank/DDBJ databases">
        <title>The complete genomes of actinobacterial strains from the NBC collection.</title>
        <authorList>
            <person name="Joergensen T.S."/>
            <person name="Alvarez Arevalo M."/>
            <person name="Sterndorff E.B."/>
            <person name="Faurdal D."/>
            <person name="Vuksanovic O."/>
            <person name="Mourched A.-S."/>
            <person name="Charusanti P."/>
            <person name="Shaw S."/>
            <person name="Blin K."/>
            <person name="Weber T."/>
        </authorList>
    </citation>
    <scope>NUCLEOTIDE SEQUENCE</scope>
    <source>
        <strain evidence="5">NBC_00093</strain>
    </source>
</reference>
<comment type="cofactor">
    <cofactor evidence="1">
        <name>thiamine diphosphate</name>
        <dbReference type="ChEBI" id="CHEBI:58937"/>
    </cofactor>
</comment>
<dbReference type="SUPFAM" id="SSF52922">
    <property type="entry name" value="TK C-terminal domain-like"/>
    <property type="match status" value="1"/>
</dbReference>
<dbReference type="InterPro" id="IPR029061">
    <property type="entry name" value="THDP-binding"/>
</dbReference>
<evidence type="ECO:0000259" key="4">
    <source>
        <dbReference type="SMART" id="SM00861"/>
    </source>
</evidence>
<dbReference type="AlphaFoldDB" id="A0AAU1ZSL6"/>
<dbReference type="PANTHER" id="PTHR43257">
    <property type="entry name" value="PYRUVATE DEHYDROGENASE E1 COMPONENT BETA SUBUNIT"/>
    <property type="match status" value="1"/>
</dbReference>
<dbReference type="SUPFAM" id="SSF52518">
    <property type="entry name" value="Thiamin diphosphate-binding fold (THDP-binding)"/>
    <property type="match status" value="1"/>
</dbReference>
<sequence>MANLTETQEASAQGQITYREAVAEGIAREMRRDPAVVCLGEDIGEAGGVFKTTAGLFKEFGPERVWDTPISEQAIVGTAMGAAMTGMRPVAEIMFSDFLACCWDYLANEIPKVRYMTGGQVTVPLVVRTANGGGLGFGAQHSQATENWAFTVPGLKIAAPSTPADVVGMMAAAIRSDDPVVFFEHKGLFASKGPPAPPDHVVELGKAAVVREGADITLVALASMVPVALAAAERLVTEGIDAEVVDLRCLVPLDVSTVLASLGKTSRLTIVEENPYQGGWGATLASVVADEGFGLLDAPVRRVAGECVPLPFADALEERVIPTVDKVVTAVRALSAY</sequence>
<evidence type="ECO:0000256" key="2">
    <source>
        <dbReference type="ARBA" id="ARBA00023002"/>
    </source>
</evidence>
<dbReference type="Gene3D" id="3.40.50.970">
    <property type="match status" value="1"/>
</dbReference>
<keyword evidence="2" id="KW-0560">Oxidoreductase</keyword>
<name>A0AAU1ZSL6_9ACTN</name>
<dbReference type="InterPro" id="IPR005475">
    <property type="entry name" value="Transketolase-like_Pyr-bd"/>
</dbReference>
<dbReference type="EMBL" id="CP108222">
    <property type="protein sequence ID" value="WTT14990.1"/>
    <property type="molecule type" value="Genomic_DNA"/>
</dbReference>
<evidence type="ECO:0000256" key="3">
    <source>
        <dbReference type="ARBA" id="ARBA00023052"/>
    </source>
</evidence>
<dbReference type="InterPro" id="IPR009014">
    <property type="entry name" value="Transketo_C/PFOR_II"/>
</dbReference>
<accession>A0AAU1ZSL6</accession>
<dbReference type="Pfam" id="PF02779">
    <property type="entry name" value="Transket_pyr"/>
    <property type="match status" value="1"/>
</dbReference>
<dbReference type="PANTHER" id="PTHR43257:SF2">
    <property type="entry name" value="PYRUVATE DEHYDROGENASE E1 COMPONENT SUBUNIT BETA"/>
    <property type="match status" value="1"/>
</dbReference>
<protein>
    <submittedName>
        <fullName evidence="5">Alpha-ketoacid dehydrogenase subunit beta</fullName>
    </submittedName>
</protein>
<dbReference type="CDD" id="cd07036">
    <property type="entry name" value="TPP_PYR_E1-PDHc-beta_like"/>
    <property type="match status" value="1"/>
</dbReference>
<dbReference type="NCBIfam" id="NF006667">
    <property type="entry name" value="PRK09212.1"/>
    <property type="match status" value="1"/>
</dbReference>
<dbReference type="Gene3D" id="3.40.50.920">
    <property type="match status" value="1"/>
</dbReference>
<dbReference type="FunFam" id="3.40.50.920:FF:000001">
    <property type="entry name" value="Pyruvate dehydrogenase E1 beta subunit"/>
    <property type="match status" value="1"/>
</dbReference>
<dbReference type="SMART" id="SM00861">
    <property type="entry name" value="Transket_pyr"/>
    <property type="match status" value="1"/>
</dbReference>
<keyword evidence="3" id="KW-0786">Thiamine pyrophosphate</keyword>
<dbReference type="GO" id="GO:0016491">
    <property type="term" value="F:oxidoreductase activity"/>
    <property type="evidence" value="ECO:0007669"/>
    <property type="project" value="UniProtKB-KW"/>
</dbReference>
<dbReference type="GO" id="GO:0000287">
    <property type="term" value="F:magnesium ion binding"/>
    <property type="evidence" value="ECO:0007669"/>
    <property type="project" value="UniProtKB-ARBA"/>
</dbReference>
<organism evidence="5">
    <name type="scientific">Streptomyces sp. NBC_00093</name>
    <dbReference type="NCBI Taxonomy" id="2975649"/>
    <lineage>
        <taxon>Bacteria</taxon>
        <taxon>Bacillati</taxon>
        <taxon>Actinomycetota</taxon>
        <taxon>Actinomycetes</taxon>
        <taxon>Kitasatosporales</taxon>
        <taxon>Streptomycetaceae</taxon>
        <taxon>Streptomyces</taxon>
    </lineage>
</organism>
<proteinExistence type="predicted"/>
<evidence type="ECO:0000256" key="1">
    <source>
        <dbReference type="ARBA" id="ARBA00001964"/>
    </source>
</evidence>
<dbReference type="Pfam" id="PF02780">
    <property type="entry name" value="Transketolase_C"/>
    <property type="match status" value="1"/>
</dbReference>
<dbReference type="FunFam" id="3.40.50.970:FF:000001">
    <property type="entry name" value="Pyruvate dehydrogenase E1 beta subunit"/>
    <property type="match status" value="1"/>
</dbReference>